<sequence length="413" mass="45227">MVAVVCAAAVATLAWIVWVVPEGYGLFSNGVDAKVYRSAVRALVEGRAVYDDPVYRGRWYFTYPPFAVLVLAPLGLVSQFQGARLMSAVNIVLLFVLVCLTLRALGFRSDRRFWLTATAATVAFLGIEPARTTIGNGQVNLVLAVLIVGCLTLPTGRWRGVGIGLAAGIKLTPVFFIAYLIVTGQWRAARTAVAVFLATVAVGLLVLRRQAVEYWVHFADDQERIGPAAAPQNQSVAGLLARLDAVGLWRAPSWLWLVVAAAVAVVALYTVRRAHRAGATMLSITIAGMASCAVSPFSWGHHWVWFVPLILIALVHAARSADRERPVTWLWWIAPAALVTATWAWQVQETYGGRLVWRFGSYRLFWHSDRPWVALLGTAVNLTIFAVSVVATLRWASMRDRILRAGGLVETKP</sequence>
<dbReference type="AlphaFoldDB" id="G7H1G3"/>
<evidence type="ECO:0000313" key="10">
    <source>
        <dbReference type="Proteomes" id="UP000035088"/>
    </source>
</evidence>
<keyword evidence="6 8" id="KW-0472">Membrane</keyword>
<keyword evidence="10" id="KW-1185">Reference proteome</keyword>
<evidence type="ECO:0000256" key="4">
    <source>
        <dbReference type="ARBA" id="ARBA00022692"/>
    </source>
</evidence>
<dbReference type="InterPro" id="IPR018584">
    <property type="entry name" value="GT87"/>
</dbReference>
<feature type="transmembrane region" description="Helical" evidence="8">
    <location>
        <begin position="372"/>
        <end position="396"/>
    </location>
</feature>
<organism evidence="9 10">
    <name type="scientific">Gordonia araii NBRC 100433</name>
    <dbReference type="NCBI Taxonomy" id="1073574"/>
    <lineage>
        <taxon>Bacteria</taxon>
        <taxon>Bacillati</taxon>
        <taxon>Actinomycetota</taxon>
        <taxon>Actinomycetes</taxon>
        <taxon>Mycobacteriales</taxon>
        <taxon>Gordoniaceae</taxon>
        <taxon>Gordonia</taxon>
    </lineage>
</organism>
<comment type="subcellular location">
    <subcellularLocation>
        <location evidence="1">Cell membrane</location>
        <topology evidence="1">Multi-pass membrane protein</topology>
    </subcellularLocation>
</comment>
<evidence type="ECO:0000256" key="3">
    <source>
        <dbReference type="ARBA" id="ARBA00022679"/>
    </source>
</evidence>
<dbReference type="GO" id="GO:0016758">
    <property type="term" value="F:hexosyltransferase activity"/>
    <property type="evidence" value="ECO:0007669"/>
    <property type="project" value="InterPro"/>
</dbReference>
<dbReference type="STRING" id="1073574.GOARA_045_00420"/>
<keyword evidence="4 8" id="KW-0812">Transmembrane</keyword>
<dbReference type="EMBL" id="BAEE01000045">
    <property type="protein sequence ID" value="GAB09688.1"/>
    <property type="molecule type" value="Genomic_DNA"/>
</dbReference>
<feature type="transmembrane region" description="Helical" evidence="8">
    <location>
        <begin position="85"/>
        <end position="105"/>
    </location>
</feature>
<evidence type="ECO:0000256" key="2">
    <source>
        <dbReference type="ARBA" id="ARBA00022475"/>
    </source>
</evidence>
<evidence type="ECO:0000256" key="1">
    <source>
        <dbReference type="ARBA" id="ARBA00004651"/>
    </source>
</evidence>
<keyword evidence="5 8" id="KW-1133">Transmembrane helix</keyword>
<proteinExistence type="inferred from homology"/>
<dbReference type="Proteomes" id="UP000035088">
    <property type="component" value="Unassembled WGS sequence"/>
</dbReference>
<comment type="caution">
    <text evidence="9">The sequence shown here is derived from an EMBL/GenBank/DDBJ whole genome shotgun (WGS) entry which is preliminary data.</text>
</comment>
<evidence type="ECO:0000256" key="5">
    <source>
        <dbReference type="ARBA" id="ARBA00022989"/>
    </source>
</evidence>
<dbReference type="GO" id="GO:0005886">
    <property type="term" value="C:plasma membrane"/>
    <property type="evidence" value="ECO:0007669"/>
    <property type="project" value="UniProtKB-SubCell"/>
</dbReference>
<dbReference type="Pfam" id="PF09594">
    <property type="entry name" value="GT87"/>
    <property type="match status" value="1"/>
</dbReference>
<evidence type="ECO:0000256" key="8">
    <source>
        <dbReference type="SAM" id="Phobius"/>
    </source>
</evidence>
<feature type="transmembrane region" description="Helical" evidence="8">
    <location>
        <begin position="278"/>
        <end position="297"/>
    </location>
</feature>
<feature type="transmembrane region" description="Helical" evidence="8">
    <location>
        <begin position="139"/>
        <end position="156"/>
    </location>
</feature>
<feature type="transmembrane region" description="Helical" evidence="8">
    <location>
        <begin position="303"/>
        <end position="321"/>
    </location>
</feature>
<evidence type="ECO:0000313" key="9">
    <source>
        <dbReference type="EMBL" id="GAB09688.1"/>
    </source>
</evidence>
<feature type="transmembrane region" description="Helical" evidence="8">
    <location>
        <begin position="253"/>
        <end position="271"/>
    </location>
</feature>
<evidence type="ECO:0000256" key="6">
    <source>
        <dbReference type="ARBA" id="ARBA00023136"/>
    </source>
</evidence>
<keyword evidence="2" id="KW-1003">Cell membrane</keyword>
<feature type="transmembrane region" description="Helical" evidence="8">
    <location>
        <begin position="60"/>
        <end position="78"/>
    </location>
</feature>
<feature type="transmembrane region" description="Helical" evidence="8">
    <location>
        <begin position="162"/>
        <end position="182"/>
    </location>
</feature>
<protein>
    <submittedName>
        <fullName evidence="9">Putative glycosyltransferase</fullName>
    </submittedName>
</protein>
<feature type="transmembrane region" description="Helical" evidence="8">
    <location>
        <begin position="189"/>
        <end position="207"/>
    </location>
</feature>
<reference evidence="9 10" key="1">
    <citation type="submission" date="2011-11" db="EMBL/GenBank/DDBJ databases">
        <title>Whole genome shotgun sequence of Gordonia araii NBRC 100433.</title>
        <authorList>
            <person name="Yoshida Y."/>
            <person name="Hosoyama A."/>
            <person name="Tsuchikane K."/>
            <person name="Katsumata H."/>
            <person name="Yamazaki S."/>
            <person name="Fujita N."/>
        </authorList>
    </citation>
    <scope>NUCLEOTIDE SEQUENCE [LARGE SCALE GENOMIC DNA]</scope>
    <source>
        <strain evidence="9 10">NBRC 100433</strain>
    </source>
</reference>
<feature type="transmembrane region" description="Helical" evidence="8">
    <location>
        <begin position="328"/>
        <end position="345"/>
    </location>
</feature>
<comment type="similarity">
    <text evidence="7">Belongs to the glycosyltransferase 87 family.</text>
</comment>
<keyword evidence="3 9" id="KW-0808">Transferase</keyword>
<evidence type="ECO:0000256" key="7">
    <source>
        <dbReference type="ARBA" id="ARBA00024033"/>
    </source>
</evidence>
<gene>
    <name evidence="9" type="ORF">GOARA_045_00420</name>
</gene>
<name>G7H1G3_9ACTN</name>
<accession>G7H1G3</accession>